<dbReference type="EMBL" id="CP001323">
    <property type="protein sequence ID" value="ACO61104.1"/>
    <property type="molecule type" value="Genomic_DNA"/>
</dbReference>
<proteinExistence type="predicted"/>
<sequence>MDTMGQVMRAAVGVGFWINAVNMAKEFKPHIFKHDCDVCHRTGILTCQKCNGIGHRQRTVFKKFDATKITLDDEKDDNGYHKCTFCKGSGVEDCKNCAAKGWIYLPLINVRKFQPHPMFENYHWNRKRQIAPQRQYELKFQKNVFTEMLDAGDAESKRLQEEAESRARAERRARKAAKAEKAKKGKKDKKDKDGKDKKKKKKAAA</sequence>
<dbReference type="RefSeq" id="XP_002499846.1">
    <property type="nucleotide sequence ID" value="XM_002499800.1"/>
</dbReference>
<name>C1DZE6_MICCC</name>
<keyword evidence="3" id="KW-1185">Reference proteome</keyword>
<feature type="region of interest" description="Disordered" evidence="1">
    <location>
        <begin position="155"/>
        <end position="205"/>
    </location>
</feature>
<dbReference type="AlphaFoldDB" id="C1DZE6"/>
<evidence type="ECO:0000313" key="2">
    <source>
        <dbReference type="EMBL" id="ACO61104.1"/>
    </source>
</evidence>
<dbReference type="KEGG" id="mis:MICPUN_56565"/>
<feature type="compositionally biased region" description="Basic and acidic residues" evidence="1">
    <location>
        <begin position="177"/>
        <end position="196"/>
    </location>
</feature>
<organism evidence="2 3">
    <name type="scientific">Micromonas commoda (strain RCC299 / NOUM17 / CCMP2709)</name>
    <name type="common">Picoplanktonic green alga</name>
    <dbReference type="NCBI Taxonomy" id="296587"/>
    <lineage>
        <taxon>Eukaryota</taxon>
        <taxon>Viridiplantae</taxon>
        <taxon>Chlorophyta</taxon>
        <taxon>Mamiellophyceae</taxon>
        <taxon>Mamiellales</taxon>
        <taxon>Mamiellaceae</taxon>
        <taxon>Micromonas</taxon>
    </lineage>
</organism>
<dbReference type="Proteomes" id="UP000002009">
    <property type="component" value="Chromosome 2"/>
</dbReference>
<reference evidence="2 3" key="1">
    <citation type="journal article" date="2009" name="Science">
        <title>Green evolution and dynamic adaptations revealed by genomes of the marine picoeukaryotes Micromonas.</title>
        <authorList>
            <person name="Worden A.Z."/>
            <person name="Lee J.H."/>
            <person name="Mock T."/>
            <person name="Rouze P."/>
            <person name="Simmons M.P."/>
            <person name="Aerts A.L."/>
            <person name="Allen A.E."/>
            <person name="Cuvelier M.L."/>
            <person name="Derelle E."/>
            <person name="Everett M.V."/>
            <person name="Foulon E."/>
            <person name="Grimwood J."/>
            <person name="Gundlach H."/>
            <person name="Henrissat B."/>
            <person name="Napoli C."/>
            <person name="McDonald S.M."/>
            <person name="Parker M.S."/>
            <person name="Rombauts S."/>
            <person name="Salamov A."/>
            <person name="Von Dassow P."/>
            <person name="Badger J.H."/>
            <person name="Coutinho P.M."/>
            <person name="Demir E."/>
            <person name="Dubchak I."/>
            <person name="Gentemann C."/>
            <person name="Eikrem W."/>
            <person name="Gready J.E."/>
            <person name="John U."/>
            <person name="Lanier W."/>
            <person name="Lindquist E.A."/>
            <person name="Lucas S."/>
            <person name="Mayer K.F."/>
            <person name="Moreau H."/>
            <person name="Not F."/>
            <person name="Otillar R."/>
            <person name="Panaud O."/>
            <person name="Pangilinan J."/>
            <person name="Paulsen I."/>
            <person name="Piegu B."/>
            <person name="Poliakov A."/>
            <person name="Robbens S."/>
            <person name="Schmutz J."/>
            <person name="Toulza E."/>
            <person name="Wyss T."/>
            <person name="Zelensky A."/>
            <person name="Zhou K."/>
            <person name="Armbrust E.V."/>
            <person name="Bhattacharya D."/>
            <person name="Goodenough U.W."/>
            <person name="Van de Peer Y."/>
            <person name="Grigoriev I.V."/>
        </authorList>
    </citation>
    <scope>NUCLEOTIDE SEQUENCE [LARGE SCALE GENOMIC DNA]</scope>
    <source>
        <strain evidence="3">RCC299 / NOUM17</strain>
    </source>
</reference>
<dbReference type="GeneID" id="8240575"/>
<dbReference type="OMA" id="FWINAVN"/>
<protein>
    <submittedName>
        <fullName evidence="2">Uncharacterized protein</fullName>
    </submittedName>
</protein>
<dbReference type="InParanoid" id="C1DZE6"/>
<gene>
    <name evidence="2" type="ORF">MICPUN_56565</name>
</gene>
<feature type="compositionally biased region" description="Basic and acidic residues" evidence="1">
    <location>
        <begin position="155"/>
        <end position="170"/>
    </location>
</feature>
<accession>C1DZE6</accession>
<evidence type="ECO:0000256" key="1">
    <source>
        <dbReference type="SAM" id="MobiDB-lite"/>
    </source>
</evidence>
<dbReference type="OrthoDB" id="3355217at2759"/>
<evidence type="ECO:0000313" key="3">
    <source>
        <dbReference type="Proteomes" id="UP000002009"/>
    </source>
</evidence>